<evidence type="ECO:0000256" key="3">
    <source>
        <dbReference type="ARBA" id="ARBA00023306"/>
    </source>
</evidence>
<dbReference type="Pfam" id="PF04821">
    <property type="entry name" value="TIMELESS"/>
    <property type="match status" value="1"/>
</dbReference>
<feature type="domain" description="Timeless N-terminal" evidence="4">
    <location>
        <begin position="23"/>
        <end position="282"/>
    </location>
</feature>
<reference evidence="5" key="1">
    <citation type="submission" date="2021-10" db="EMBL/GenBank/DDBJ databases">
        <title>Melipona bicolor Genome sequencing and assembly.</title>
        <authorList>
            <person name="Araujo N.S."/>
            <person name="Arias M.C."/>
        </authorList>
    </citation>
    <scope>NUCLEOTIDE SEQUENCE</scope>
    <source>
        <strain evidence="5">USP_2M_L1-L4_2017</strain>
        <tissue evidence="5">Whole body</tissue>
    </source>
</reference>
<gene>
    <name evidence="5" type="ORF">K0M31_007998</name>
</gene>
<evidence type="ECO:0000256" key="1">
    <source>
        <dbReference type="ARBA" id="ARBA00004123"/>
    </source>
</evidence>
<organism evidence="5 6">
    <name type="scientific">Melipona bicolor</name>
    <dbReference type="NCBI Taxonomy" id="60889"/>
    <lineage>
        <taxon>Eukaryota</taxon>
        <taxon>Metazoa</taxon>
        <taxon>Ecdysozoa</taxon>
        <taxon>Arthropoda</taxon>
        <taxon>Hexapoda</taxon>
        <taxon>Insecta</taxon>
        <taxon>Pterygota</taxon>
        <taxon>Neoptera</taxon>
        <taxon>Endopterygota</taxon>
        <taxon>Hymenoptera</taxon>
        <taxon>Apocrita</taxon>
        <taxon>Aculeata</taxon>
        <taxon>Apoidea</taxon>
        <taxon>Anthophila</taxon>
        <taxon>Apidae</taxon>
        <taxon>Melipona</taxon>
    </lineage>
</organism>
<comment type="subcellular location">
    <subcellularLocation>
        <location evidence="1">Nucleus</location>
    </subcellularLocation>
</comment>
<protein>
    <recommendedName>
        <fullName evidence="4">Timeless N-terminal domain-containing protein</fullName>
    </recommendedName>
</protein>
<dbReference type="InterPro" id="IPR044998">
    <property type="entry name" value="Timeless"/>
</dbReference>
<dbReference type="InterPro" id="IPR006906">
    <property type="entry name" value="Timeless_N"/>
</dbReference>
<evidence type="ECO:0000259" key="4">
    <source>
        <dbReference type="Pfam" id="PF04821"/>
    </source>
</evidence>
<evidence type="ECO:0000313" key="6">
    <source>
        <dbReference type="Proteomes" id="UP001177670"/>
    </source>
</evidence>
<dbReference type="PANTHER" id="PTHR22940:SF4">
    <property type="entry name" value="PROTEIN TIMELESS HOMOLOG"/>
    <property type="match status" value="1"/>
</dbReference>
<dbReference type="EMBL" id="JAHYIQ010000002">
    <property type="protein sequence ID" value="KAK1135227.1"/>
    <property type="molecule type" value="Genomic_DNA"/>
</dbReference>
<evidence type="ECO:0000313" key="5">
    <source>
        <dbReference type="EMBL" id="KAK1135227.1"/>
    </source>
</evidence>
<dbReference type="GO" id="GO:0009649">
    <property type="term" value="P:entrainment of circadian clock"/>
    <property type="evidence" value="ECO:0007669"/>
    <property type="project" value="TreeGrafter"/>
</dbReference>
<dbReference type="GO" id="GO:0043111">
    <property type="term" value="P:replication fork arrest"/>
    <property type="evidence" value="ECO:0007669"/>
    <property type="project" value="TreeGrafter"/>
</dbReference>
<dbReference type="GO" id="GO:0031298">
    <property type="term" value="C:replication fork protection complex"/>
    <property type="evidence" value="ECO:0007669"/>
    <property type="project" value="TreeGrafter"/>
</dbReference>
<dbReference type="GO" id="GO:0003677">
    <property type="term" value="F:DNA binding"/>
    <property type="evidence" value="ECO:0007669"/>
    <property type="project" value="TreeGrafter"/>
</dbReference>
<keyword evidence="3" id="KW-0131">Cell cycle</keyword>
<accession>A0AA40KW87</accession>
<keyword evidence="2" id="KW-0539">Nucleus</keyword>
<evidence type="ECO:0000256" key="2">
    <source>
        <dbReference type="ARBA" id="ARBA00023242"/>
    </source>
</evidence>
<dbReference type="AlphaFoldDB" id="A0AA40KW87"/>
<dbReference type="GO" id="GO:0006281">
    <property type="term" value="P:DNA repair"/>
    <property type="evidence" value="ECO:0007669"/>
    <property type="project" value="TreeGrafter"/>
</dbReference>
<proteinExistence type="predicted"/>
<comment type="caution">
    <text evidence="5">The sequence shown here is derived from an EMBL/GenBank/DDBJ whole genome shotgun (WGS) entry which is preliminary data.</text>
</comment>
<dbReference type="Proteomes" id="UP001177670">
    <property type="component" value="Unassembled WGS sequence"/>
</dbReference>
<keyword evidence="6" id="KW-1185">Reference proteome</keyword>
<dbReference type="PANTHER" id="PTHR22940">
    <property type="entry name" value="TIMEOUT/TIMELESS-2"/>
    <property type="match status" value="1"/>
</dbReference>
<name>A0AA40KW87_9HYME</name>
<sequence length="719" mass="83139">MSDYLSTELAATCAALGYYDGSKYHLDKHCLDVIKDLIKYLRRDSESHVVRQFLGQTKVLQTDLIKIFIEHYDKLELWDVLLRQVINHPVFLLFNEQVPTDKMQRTIYLKLISYTQSYKVALIDGHIWTILSKRLSEILKLDNVERGEEKEMIVERILIFIRNVLQIPPDENEKRVDNDATVHDEVLYALNTSGIVDLLVFIASNRSEQQYHLQVLEIISLMLRDQNASQLAKSGLQRCVTEKEKDEETLVVARLKEKEKKMEKVRKYAGARHSHFGGTYMVQNMKAIGENQLLCHKPYQKIEALDFGQDKKKVVKPKNKRPMADPRNERRSALSVRLVLKEFCIEFLNAAYNSVMRYARSSIVGDARNNQSEVTCYLWALRFFMEFNRHYKFEVKYVSETISAGIFHLVQRQMEHYYEMIITDKKKIPLWSHRLHLALKAYQELLYTVLAMDQSTDRSVRESSKVIKSNVFYVPEYRETILSQLLCFDELKMSRQYLIDLTTTAHVFLKMLSNYCGRNKRGMIVQKVKQTRQKGAGRKKAVQKVQPPARSLEERWDEISPQLSIVMQEGMIPQVVPFDAASAVPIDDQKVDAMKKVQKLLRSKDLEQAVGLIRAASETYPFVRQREPRFQARVFPDFESGRQGQFISDKSRYSDLGLKDELGSLDVRVSRARIGATRRVEIIRSVSGKEASSDDGIGGRGSVEARLRDSIVTGLQIEG</sequence>
<dbReference type="GO" id="GO:0000076">
    <property type="term" value="P:DNA replication checkpoint signaling"/>
    <property type="evidence" value="ECO:0007669"/>
    <property type="project" value="TreeGrafter"/>
</dbReference>